<accession>A0AAN5IGJ3</accession>
<feature type="transmembrane region" description="Helical" evidence="1">
    <location>
        <begin position="77"/>
        <end position="100"/>
    </location>
</feature>
<feature type="transmembrane region" description="Helical" evidence="1">
    <location>
        <begin position="45"/>
        <end position="65"/>
    </location>
</feature>
<sequence>MNDIISVVVSVLTFIVNIILVIIISRTRKSIAISQKQSNNAEKGLITTSVVSFAFYLLFEINYLLARYLKVFLSGHIQFLFLGLSSMTPFWCLMLFAHSIRREIFKSKKFEATVVSVSSK</sequence>
<protein>
    <recommendedName>
        <fullName evidence="4">G protein-coupled receptor</fullName>
    </recommendedName>
</protein>
<feature type="transmembrane region" description="Helical" evidence="1">
    <location>
        <begin position="6"/>
        <end position="24"/>
    </location>
</feature>
<dbReference type="Proteomes" id="UP001328107">
    <property type="component" value="Unassembled WGS sequence"/>
</dbReference>
<dbReference type="AlphaFoldDB" id="A0AAN5IGJ3"/>
<keyword evidence="1" id="KW-0812">Transmembrane</keyword>
<keyword evidence="1" id="KW-1133">Transmembrane helix</keyword>
<evidence type="ECO:0008006" key="4">
    <source>
        <dbReference type="Google" id="ProtNLM"/>
    </source>
</evidence>
<reference evidence="3" key="1">
    <citation type="submission" date="2022-10" db="EMBL/GenBank/DDBJ databases">
        <title>Genome assembly of Pristionchus species.</title>
        <authorList>
            <person name="Yoshida K."/>
            <person name="Sommer R.J."/>
        </authorList>
    </citation>
    <scope>NUCLEOTIDE SEQUENCE [LARGE SCALE GENOMIC DNA]</scope>
    <source>
        <strain evidence="3">RS5460</strain>
    </source>
</reference>
<name>A0AAN5IGJ3_9BILA</name>
<keyword evidence="3" id="KW-1185">Reference proteome</keyword>
<evidence type="ECO:0000313" key="2">
    <source>
        <dbReference type="EMBL" id="GMR63091.1"/>
    </source>
</evidence>
<comment type="caution">
    <text evidence="2">The sequence shown here is derived from an EMBL/GenBank/DDBJ whole genome shotgun (WGS) entry which is preliminary data.</text>
</comment>
<proteinExistence type="predicted"/>
<evidence type="ECO:0000313" key="3">
    <source>
        <dbReference type="Proteomes" id="UP001328107"/>
    </source>
</evidence>
<organism evidence="2 3">
    <name type="scientific">Pristionchus mayeri</name>
    <dbReference type="NCBI Taxonomy" id="1317129"/>
    <lineage>
        <taxon>Eukaryota</taxon>
        <taxon>Metazoa</taxon>
        <taxon>Ecdysozoa</taxon>
        <taxon>Nematoda</taxon>
        <taxon>Chromadorea</taxon>
        <taxon>Rhabditida</taxon>
        <taxon>Rhabditina</taxon>
        <taxon>Diplogasteromorpha</taxon>
        <taxon>Diplogasteroidea</taxon>
        <taxon>Neodiplogasteridae</taxon>
        <taxon>Pristionchus</taxon>
    </lineage>
</organism>
<gene>
    <name evidence="2" type="ORF">PMAYCL1PPCAC_33286</name>
</gene>
<dbReference type="EMBL" id="BTRK01000006">
    <property type="protein sequence ID" value="GMR63091.1"/>
    <property type="molecule type" value="Genomic_DNA"/>
</dbReference>
<keyword evidence="1" id="KW-0472">Membrane</keyword>
<evidence type="ECO:0000256" key="1">
    <source>
        <dbReference type="SAM" id="Phobius"/>
    </source>
</evidence>